<dbReference type="AlphaFoldDB" id="A0A0F9CM83"/>
<protein>
    <submittedName>
        <fullName evidence="1">Uncharacterized protein</fullName>
    </submittedName>
</protein>
<evidence type="ECO:0000313" key="1">
    <source>
        <dbReference type="EMBL" id="KKL50249.1"/>
    </source>
</evidence>
<gene>
    <name evidence="1" type="ORF">LCGC14_2307360</name>
</gene>
<reference evidence="1" key="1">
    <citation type="journal article" date="2015" name="Nature">
        <title>Complex archaea that bridge the gap between prokaryotes and eukaryotes.</title>
        <authorList>
            <person name="Spang A."/>
            <person name="Saw J.H."/>
            <person name="Jorgensen S.L."/>
            <person name="Zaremba-Niedzwiedzka K."/>
            <person name="Martijn J."/>
            <person name="Lind A.E."/>
            <person name="van Eijk R."/>
            <person name="Schleper C."/>
            <person name="Guy L."/>
            <person name="Ettema T.J."/>
        </authorList>
    </citation>
    <scope>NUCLEOTIDE SEQUENCE</scope>
</reference>
<proteinExistence type="predicted"/>
<organism evidence="1">
    <name type="scientific">marine sediment metagenome</name>
    <dbReference type="NCBI Taxonomy" id="412755"/>
    <lineage>
        <taxon>unclassified sequences</taxon>
        <taxon>metagenomes</taxon>
        <taxon>ecological metagenomes</taxon>
    </lineage>
</organism>
<comment type="caution">
    <text evidence="1">The sequence shown here is derived from an EMBL/GenBank/DDBJ whole genome shotgun (WGS) entry which is preliminary data.</text>
</comment>
<name>A0A0F9CM83_9ZZZZ</name>
<sequence length="81" mass="8967">HAQSLQTLVSEHNVQVRKLPDDVVAAMGVAAQEVMQEYLADEDELVVRITESFIAYRDLVGGYMTYADNGQMNARAGVFGY</sequence>
<dbReference type="EMBL" id="LAZR01032671">
    <property type="protein sequence ID" value="KKL50249.1"/>
    <property type="molecule type" value="Genomic_DNA"/>
</dbReference>
<feature type="non-terminal residue" evidence="1">
    <location>
        <position position="1"/>
    </location>
</feature>
<accession>A0A0F9CM83</accession>